<reference evidence="1 2" key="1">
    <citation type="journal article" date="2021" name="BMC Genomics">
        <title>Datura genome reveals duplications of psychoactive alkaloid biosynthetic genes and high mutation rate following tissue culture.</title>
        <authorList>
            <person name="Rajewski A."/>
            <person name="Carter-House D."/>
            <person name="Stajich J."/>
            <person name="Litt A."/>
        </authorList>
    </citation>
    <scope>NUCLEOTIDE SEQUENCE [LARGE SCALE GENOMIC DNA]</scope>
    <source>
        <strain evidence="1">AR-01</strain>
    </source>
</reference>
<gene>
    <name evidence="1" type="ORF">HAX54_013756</name>
</gene>
<keyword evidence="2" id="KW-1185">Reference proteome</keyword>
<dbReference type="Proteomes" id="UP000823775">
    <property type="component" value="Unassembled WGS sequence"/>
</dbReference>
<accession>A0ABS8TLS9</accession>
<comment type="caution">
    <text evidence="1">The sequence shown here is derived from an EMBL/GenBank/DDBJ whole genome shotgun (WGS) entry which is preliminary data.</text>
</comment>
<organism evidence="1 2">
    <name type="scientific">Datura stramonium</name>
    <name type="common">Jimsonweed</name>
    <name type="synonym">Common thornapple</name>
    <dbReference type="NCBI Taxonomy" id="4076"/>
    <lineage>
        <taxon>Eukaryota</taxon>
        <taxon>Viridiplantae</taxon>
        <taxon>Streptophyta</taxon>
        <taxon>Embryophyta</taxon>
        <taxon>Tracheophyta</taxon>
        <taxon>Spermatophyta</taxon>
        <taxon>Magnoliopsida</taxon>
        <taxon>eudicotyledons</taxon>
        <taxon>Gunneridae</taxon>
        <taxon>Pentapetalae</taxon>
        <taxon>asterids</taxon>
        <taxon>lamiids</taxon>
        <taxon>Solanales</taxon>
        <taxon>Solanaceae</taxon>
        <taxon>Solanoideae</taxon>
        <taxon>Datureae</taxon>
        <taxon>Datura</taxon>
    </lineage>
</organism>
<proteinExistence type="predicted"/>
<name>A0ABS8TLS9_DATST</name>
<sequence length="89" mass="10573">MPEQDTSPELLIMRVQWLFKKNAMLVYRIMLLFKWKCDVDAENNTLLRQNVMLKVTPLHRRECNVDVEGKNAIMVQEIMPLLRQDAILM</sequence>
<feature type="non-terminal residue" evidence="1">
    <location>
        <position position="1"/>
    </location>
</feature>
<evidence type="ECO:0000313" key="2">
    <source>
        <dbReference type="Proteomes" id="UP000823775"/>
    </source>
</evidence>
<evidence type="ECO:0000313" key="1">
    <source>
        <dbReference type="EMBL" id="MCD7472499.1"/>
    </source>
</evidence>
<dbReference type="EMBL" id="JACEIK010001836">
    <property type="protein sequence ID" value="MCD7472499.1"/>
    <property type="molecule type" value="Genomic_DNA"/>
</dbReference>
<protein>
    <submittedName>
        <fullName evidence="1">Uncharacterized protein</fullName>
    </submittedName>
</protein>